<sequence length="117" mass="12528">MTDAPALRAFFGDREHVFRLTVPLVAELERQTGQGIGGFSRRLMGQDFRLADLHNTIRLGLIGGGETSPEEAAALVANYGASVPVLHQFALAVSVIEILMMGPAEEIPTVVNLEAAE</sequence>
<gene>
    <name evidence="1" type="ORF">DI533_10315</name>
</gene>
<dbReference type="Pfam" id="PF11836">
    <property type="entry name" value="Phage_TAC_11"/>
    <property type="match status" value="1"/>
</dbReference>
<name>A0A2W5S9C5_CERSP</name>
<comment type="caution">
    <text evidence="1">The sequence shown here is derived from an EMBL/GenBank/DDBJ whole genome shotgun (WGS) entry which is preliminary data.</text>
</comment>
<reference evidence="1 2" key="1">
    <citation type="submission" date="2017-08" db="EMBL/GenBank/DDBJ databases">
        <title>Infants hospitalized years apart are colonized by the same room-sourced microbial strains.</title>
        <authorList>
            <person name="Brooks B."/>
            <person name="Olm M.R."/>
            <person name="Firek B.A."/>
            <person name="Baker R."/>
            <person name="Thomas B.C."/>
            <person name="Morowitz M.J."/>
            <person name="Banfield J.F."/>
        </authorList>
    </citation>
    <scope>NUCLEOTIDE SEQUENCE [LARGE SCALE GENOMIC DNA]</scope>
    <source>
        <strain evidence="1">S2_003_000_R2_11</strain>
    </source>
</reference>
<protein>
    <submittedName>
        <fullName evidence="1">Gene transfer agent family protein</fullName>
    </submittedName>
</protein>
<proteinExistence type="predicted"/>
<dbReference type="AlphaFoldDB" id="A0A2W5S9C5"/>
<dbReference type="Proteomes" id="UP000248975">
    <property type="component" value="Unassembled WGS sequence"/>
</dbReference>
<evidence type="ECO:0000313" key="2">
    <source>
        <dbReference type="Proteomes" id="UP000248975"/>
    </source>
</evidence>
<evidence type="ECO:0000313" key="1">
    <source>
        <dbReference type="EMBL" id="PZQ97572.1"/>
    </source>
</evidence>
<accession>A0A2W5S9C5</accession>
<organism evidence="1 2">
    <name type="scientific">Cereibacter sphaeroides</name>
    <name type="common">Rhodobacter sphaeroides</name>
    <dbReference type="NCBI Taxonomy" id="1063"/>
    <lineage>
        <taxon>Bacteria</taxon>
        <taxon>Pseudomonadati</taxon>
        <taxon>Pseudomonadota</taxon>
        <taxon>Alphaproteobacteria</taxon>
        <taxon>Rhodobacterales</taxon>
        <taxon>Paracoccaceae</taxon>
        <taxon>Cereibacter</taxon>
    </lineage>
</organism>
<dbReference type="EMBL" id="QFQS01000002">
    <property type="protein sequence ID" value="PZQ97572.1"/>
    <property type="molecule type" value="Genomic_DNA"/>
</dbReference>
<dbReference type="InterPro" id="IPR021791">
    <property type="entry name" value="Phage_TAC_11"/>
</dbReference>